<feature type="transmembrane region" description="Helical" evidence="1">
    <location>
        <begin position="52"/>
        <end position="71"/>
    </location>
</feature>
<dbReference type="OrthoDB" id="293659at2157"/>
<dbReference type="RefSeq" id="WP_008422347.1">
    <property type="nucleotide sequence ID" value="NZ_AOIA01000077.1"/>
</dbReference>
<feature type="transmembrane region" description="Helical" evidence="1">
    <location>
        <begin position="460"/>
        <end position="479"/>
    </location>
</feature>
<keyword evidence="3" id="KW-1185">Reference proteome</keyword>
<reference evidence="2 3" key="1">
    <citation type="journal article" date="2014" name="PLoS Genet.">
        <title>Phylogenetically driven sequencing of extremely halophilic archaea reveals strategies for static and dynamic osmo-response.</title>
        <authorList>
            <person name="Becker E.A."/>
            <person name="Seitzer P.M."/>
            <person name="Tritt A."/>
            <person name="Larsen D."/>
            <person name="Krusor M."/>
            <person name="Yao A.I."/>
            <person name="Wu D."/>
            <person name="Madern D."/>
            <person name="Eisen J.A."/>
            <person name="Darling A.E."/>
            <person name="Facciotti M.T."/>
        </authorList>
    </citation>
    <scope>NUCLEOTIDE SEQUENCE [LARGE SCALE GENOMIC DNA]</scope>
    <source>
        <strain evidence="2 3">DSM 18795</strain>
    </source>
</reference>
<proteinExistence type="predicted"/>
<evidence type="ECO:0000313" key="2">
    <source>
        <dbReference type="EMBL" id="ELY62040.1"/>
    </source>
</evidence>
<feature type="transmembrane region" description="Helical" evidence="1">
    <location>
        <begin position="332"/>
        <end position="350"/>
    </location>
</feature>
<accession>L9XK02</accession>
<gene>
    <name evidence="2" type="ORF">C492_08555</name>
</gene>
<feature type="transmembrane region" description="Helical" evidence="1">
    <location>
        <begin position="135"/>
        <end position="155"/>
    </location>
</feature>
<feature type="transmembrane region" description="Helical" evidence="1">
    <location>
        <begin position="109"/>
        <end position="128"/>
    </location>
</feature>
<keyword evidence="1" id="KW-0472">Membrane</keyword>
<feature type="transmembrane region" description="Helical" evidence="1">
    <location>
        <begin position="306"/>
        <end position="326"/>
    </location>
</feature>
<dbReference type="AlphaFoldDB" id="L9XK02"/>
<comment type="caution">
    <text evidence="2">The sequence shown here is derived from an EMBL/GenBank/DDBJ whole genome shotgun (WGS) entry which is preliminary data.</text>
</comment>
<organism evidence="2 3">
    <name type="scientific">Natronococcus jeotgali DSM 18795</name>
    <dbReference type="NCBI Taxonomy" id="1227498"/>
    <lineage>
        <taxon>Archaea</taxon>
        <taxon>Methanobacteriati</taxon>
        <taxon>Methanobacteriota</taxon>
        <taxon>Stenosarchaea group</taxon>
        <taxon>Halobacteria</taxon>
        <taxon>Halobacteriales</taxon>
        <taxon>Natrialbaceae</taxon>
        <taxon>Natronococcus</taxon>
    </lineage>
</organism>
<name>L9XK02_9EURY</name>
<keyword evidence="1" id="KW-0812">Transmembrane</keyword>
<protein>
    <submittedName>
        <fullName evidence="2">Uncharacterized protein</fullName>
    </submittedName>
</protein>
<feature type="transmembrane region" description="Helical" evidence="1">
    <location>
        <begin position="499"/>
        <end position="520"/>
    </location>
</feature>
<sequence length="529" mass="55548">MVIARSEWVLYQREYRGIAGRRLLWGAVIVISVVLGWGMYELGRDVATGETAPFSVLGITAISAMAWVAWRSSRLSRNSFEELEPDFLLATVPASVPALGLLLFVYARIAIIVAAPTIAIAIGAAVGLRAPTVALTVVLAVATSTAVAVGAGVSARLAAHLIGMRLARGRTYRDLLILFGWLPLLVGWFLLGELPNLSLTRLDILPAVAVVDLALLGAFGQAGINPARGLATFIVIIPAAALLAGTTTALARRIWEGEPTARTAPSGSHSLLEAGWVERLTGERLPRPVRTIARKRWVSERRSPRGLLYTGYVLFFVGVVLFPVLGIIGVPGFVLVIHAIGLSVGLAFGSDPIGIEYRGLTMVLTTVRGRAFVGGLLLAALAPAVVIVPAVVFPLGVISAATPGEIFSFILFGIAVCGCTASLALAAGLDVDRSEFSPVSGFFTDVPWYAETGWGQFQRIGAILVGATLAVFPAFIGTHPAVYERLAAAGVPPAATRSGALLLGALAAAGATQIVFGIAVDRYKRYSIE</sequence>
<feature type="transmembrane region" description="Helical" evidence="1">
    <location>
        <begin position="406"/>
        <end position="429"/>
    </location>
</feature>
<dbReference type="EMBL" id="AOIA01000077">
    <property type="protein sequence ID" value="ELY62040.1"/>
    <property type="molecule type" value="Genomic_DNA"/>
</dbReference>
<feature type="transmembrane region" description="Helical" evidence="1">
    <location>
        <begin position="230"/>
        <end position="251"/>
    </location>
</feature>
<evidence type="ECO:0000313" key="3">
    <source>
        <dbReference type="Proteomes" id="UP000011531"/>
    </source>
</evidence>
<dbReference type="Proteomes" id="UP000011531">
    <property type="component" value="Unassembled WGS sequence"/>
</dbReference>
<evidence type="ECO:0000256" key="1">
    <source>
        <dbReference type="SAM" id="Phobius"/>
    </source>
</evidence>
<feature type="transmembrane region" description="Helical" evidence="1">
    <location>
        <begin position="371"/>
        <end position="400"/>
    </location>
</feature>
<feature type="transmembrane region" description="Helical" evidence="1">
    <location>
        <begin position="175"/>
        <end position="192"/>
    </location>
</feature>
<keyword evidence="1" id="KW-1133">Transmembrane helix</keyword>
<feature type="transmembrane region" description="Helical" evidence="1">
    <location>
        <begin position="23"/>
        <end position="40"/>
    </location>
</feature>